<organism evidence="1">
    <name type="scientific">Ligilactobacillus agilis</name>
    <dbReference type="NCBI Taxonomy" id="1601"/>
    <lineage>
        <taxon>Bacteria</taxon>
        <taxon>Bacillati</taxon>
        <taxon>Bacillota</taxon>
        <taxon>Bacilli</taxon>
        <taxon>Lactobacillales</taxon>
        <taxon>Lactobacillaceae</taxon>
        <taxon>Ligilactobacillus</taxon>
    </lineage>
</organism>
<name>A0A6F9XLM2_9LACO</name>
<protein>
    <submittedName>
        <fullName evidence="1">Uncharacterized protein</fullName>
    </submittedName>
</protein>
<dbReference type="EMBL" id="BLAM01000109">
    <property type="protein sequence ID" value="GET06095.1"/>
    <property type="molecule type" value="Genomic_DNA"/>
</dbReference>
<reference evidence="1" key="1">
    <citation type="submission" date="2019-10" db="EMBL/GenBank/DDBJ databases">
        <title>Lactobacillus agilis SY212 Whole Genome Sequencing Project.</title>
        <authorList>
            <person name="Suzuki S."/>
            <person name="Endo A."/>
            <person name="Maeno S."/>
            <person name="Shiwa Y."/>
            <person name="Matsutani M."/>
            <person name="Kajikawa A."/>
        </authorList>
    </citation>
    <scope>NUCLEOTIDE SEQUENCE</scope>
    <source>
        <strain evidence="1">SY212</strain>
    </source>
</reference>
<dbReference type="Proteomes" id="UP000494265">
    <property type="component" value="Unassembled WGS sequence"/>
</dbReference>
<proteinExistence type="predicted"/>
<sequence length="221" mass="25960">MLSKEQTLNKFIYETNKDIKFIEDFELRLMDVTPQNNEAMESWYKEIQKAFNKDIPGLENNEFPNLGSKAKFVGIYKQNILTSFCPFGLATGAFILSQIKNININKYASKLDNNRIGAKLGNLWNELLVEHTVLSCLMPLRPSQEQEVINHTTYHGVYNQAFNALIKFDCAQEWIPQELFTYMRTENVTLRNEFASRYQYNIQDFGYDNRKRKIHLELSIY</sequence>
<accession>A0A6F9XLM2</accession>
<gene>
    <name evidence="1" type="ORF">SY212_11250</name>
</gene>
<dbReference type="RefSeq" id="WP_172584643.1">
    <property type="nucleotide sequence ID" value="NZ_BLAM01000109.1"/>
</dbReference>
<comment type="caution">
    <text evidence="1">The sequence shown here is derived from an EMBL/GenBank/DDBJ whole genome shotgun (WGS) entry which is preliminary data.</text>
</comment>
<evidence type="ECO:0000313" key="1">
    <source>
        <dbReference type="EMBL" id="GET06095.1"/>
    </source>
</evidence>
<dbReference type="AlphaFoldDB" id="A0A6F9XLM2"/>